<dbReference type="RefSeq" id="WP_170952645.1">
    <property type="nucleotide sequence ID" value="NZ_FTOG01000002.1"/>
</dbReference>
<keyword evidence="2" id="KW-1185">Reference proteome</keyword>
<accession>A0A1N7JNJ0</accession>
<dbReference type="AlphaFoldDB" id="A0A1N7JNJ0"/>
<reference evidence="2" key="1">
    <citation type="submission" date="2017-01" db="EMBL/GenBank/DDBJ databases">
        <authorList>
            <person name="Varghese N."/>
            <person name="Submissions S."/>
        </authorList>
    </citation>
    <scope>NUCLEOTIDE SEQUENCE [LARGE SCALE GENOMIC DNA]</scope>
    <source>
        <strain evidence="2">DSM 19945</strain>
    </source>
</reference>
<name>A0A1N7JNJ0_9RHOB</name>
<dbReference type="EMBL" id="FTOG01000002">
    <property type="protein sequence ID" value="SIS50933.1"/>
    <property type="molecule type" value="Genomic_DNA"/>
</dbReference>
<dbReference type="STRING" id="453582.SAMN05421580_10248"/>
<evidence type="ECO:0000313" key="1">
    <source>
        <dbReference type="EMBL" id="SIS50933.1"/>
    </source>
</evidence>
<proteinExistence type="predicted"/>
<evidence type="ECO:0000313" key="2">
    <source>
        <dbReference type="Proteomes" id="UP000186221"/>
    </source>
</evidence>
<dbReference type="Proteomes" id="UP000186221">
    <property type="component" value="Unassembled WGS sequence"/>
</dbReference>
<protein>
    <submittedName>
        <fullName evidence="1">Uncharacterized protein</fullName>
    </submittedName>
</protein>
<gene>
    <name evidence="1" type="ORF">SAMN05421580_10248</name>
</gene>
<sequence length="54" mass="6247">MSKIVTFRKNSESEAAAEALRILEAAWAYYTPERGEAEEVHETELEQMFDYYAA</sequence>
<organism evidence="1 2">
    <name type="scientific">Rhodobacter aestuarii</name>
    <dbReference type="NCBI Taxonomy" id="453582"/>
    <lineage>
        <taxon>Bacteria</taxon>
        <taxon>Pseudomonadati</taxon>
        <taxon>Pseudomonadota</taxon>
        <taxon>Alphaproteobacteria</taxon>
        <taxon>Rhodobacterales</taxon>
        <taxon>Rhodobacter group</taxon>
        <taxon>Rhodobacter</taxon>
    </lineage>
</organism>